<dbReference type="Pfam" id="PF03351">
    <property type="entry name" value="DOMON"/>
    <property type="match status" value="1"/>
</dbReference>
<dbReference type="GO" id="GO:1900449">
    <property type="term" value="P:regulation of glutamate receptor signaling pathway"/>
    <property type="evidence" value="ECO:0007669"/>
    <property type="project" value="InterPro"/>
</dbReference>
<protein>
    <recommendedName>
        <fullName evidence="2">DOMON domain-containing protein</fullName>
    </recommendedName>
</protein>
<gene>
    <name evidence="3" type="primary">ORF19528</name>
    <name evidence="4" type="synonym">ORF19532</name>
</gene>
<dbReference type="InterPro" id="IPR005018">
    <property type="entry name" value="DOMON_domain"/>
</dbReference>
<dbReference type="PANTHER" id="PTHR46902">
    <property type="entry name" value="DOMON DOMAIN-CONTAINING PROTEIN FRRS1L"/>
    <property type="match status" value="1"/>
</dbReference>
<dbReference type="PROSITE" id="PS50836">
    <property type="entry name" value="DOMON"/>
    <property type="match status" value="1"/>
</dbReference>
<reference evidence="3" key="1">
    <citation type="submission" date="2014-12" db="EMBL/GenBank/DDBJ databases">
        <title>Insight into the proteome of Arion vulgaris.</title>
        <authorList>
            <person name="Aradska J."/>
            <person name="Bulat T."/>
            <person name="Smidak R."/>
            <person name="Sarate P."/>
            <person name="Gangsoo J."/>
            <person name="Sialana F."/>
            <person name="Bilban M."/>
            <person name="Lubec G."/>
        </authorList>
    </citation>
    <scope>NUCLEOTIDE SEQUENCE</scope>
    <source>
        <tissue evidence="3">Skin</tissue>
    </source>
</reference>
<feature type="chain" id="PRO_5007391635" description="DOMON domain-containing protein" evidence="1">
    <location>
        <begin position="24"/>
        <end position="208"/>
    </location>
</feature>
<dbReference type="InterPro" id="IPR042789">
    <property type="entry name" value="FRRS1L"/>
</dbReference>
<dbReference type="PROSITE" id="PS51257">
    <property type="entry name" value="PROKAR_LIPOPROTEIN"/>
    <property type="match status" value="1"/>
</dbReference>
<feature type="non-terminal residue" evidence="3">
    <location>
        <position position="208"/>
    </location>
</feature>
<evidence type="ECO:0000256" key="1">
    <source>
        <dbReference type="SAM" id="SignalP"/>
    </source>
</evidence>
<evidence type="ECO:0000313" key="3">
    <source>
        <dbReference type="EMBL" id="CEK53232.1"/>
    </source>
</evidence>
<name>A0A0B6YA55_9EUPU</name>
<sequence length="208" mass="22491">MDNSKAAVCLAIVYACIVQLIGAISLDSECNISKGCFYECTSSSDCAFLVSWIDSGDSVNYTLISAKVGRGNFWMAIGFSDDHTMGNDSVTGCKNENGVTTVFNAKNRIKGAPDILNNEGIELIDSSVVGTTFSCTFSRLKAAGITIDRFDLNQPWYLLFAKGDIRKSALGFHGPYNMFYSEVKFAPAFKPTPAEITTPVPTQPSEVT</sequence>
<dbReference type="EMBL" id="HACG01006369">
    <property type="protein sequence ID" value="CEK53234.1"/>
    <property type="molecule type" value="Transcribed_RNA"/>
</dbReference>
<dbReference type="SMART" id="SM00664">
    <property type="entry name" value="DoH"/>
    <property type="match status" value="1"/>
</dbReference>
<dbReference type="EMBL" id="HACG01006367">
    <property type="protein sequence ID" value="CEK53232.1"/>
    <property type="molecule type" value="Transcribed_RNA"/>
</dbReference>
<feature type="signal peptide" evidence="1">
    <location>
        <begin position="1"/>
        <end position="23"/>
    </location>
</feature>
<keyword evidence="1" id="KW-0732">Signal</keyword>
<evidence type="ECO:0000313" key="4">
    <source>
        <dbReference type="EMBL" id="CEK53234.1"/>
    </source>
</evidence>
<proteinExistence type="predicted"/>
<dbReference type="PANTHER" id="PTHR46902:SF1">
    <property type="entry name" value="DOMON DOMAIN-CONTAINING PROTEIN FRRS1L"/>
    <property type="match status" value="1"/>
</dbReference>
<evidence type="ECO:0000259" key="2">
    <source>
        <dbReference type="PROSITE" id="PS50836"/>
    </source>
</evidence>
<dbReference type="AlphaFoldDB" id="A0A0B6YA55"/>
<organism evidence="3">
    <name type="scientific">Arion vulgaris</name>
    <dbReference type="NCBI Taxonomy" id="1028688"/>
    <lineage>
        <taxon>Eukaryota</taxon>
        <taxon>Metazoa</taxon>
        <taxon>Spiralia</taxon>
        <taxon>Lophotrochozoa</taxon>
        <taxon>Mollusca</taxon>
        <taxon>Gastropoda</taxon>
        <taxon>Heterobranchia</taxon>
        <taxon>Euthyneura</taxon>
        <taxon>Panpulmonata</taxon>
        <taxon>Eupulmonata</taxon>
        <taxon>Stylommatophora</taxon>
        <taxon>Helicina</taxon>
        <taxon>Arionoidea</taxon>
        <taxon>Arionidae</taxon>
        <taxon>Arion</taxon>
    </lineage>
</organism>
<feature type="domain" description="DOMON" evidence="2">
    <location>
        <begin position="46"/>
        <end position="163"/>
    </location>
</feature>
<dbReference type="GO" id="GO:0099072">
    <property type="term" value="P:regulation of postsynaptic membrane neurotransmitter receptor levels"/>
    <property type="evidence" value="ECO:0007669"/>
    <property type="project" value="TreeGrafter"/>
</dbReference>
<accession>A0A0B6YA55</accession>